<name>A0A3Q2Z3L0_HIPCM</name>
<comment type="subcellular location">
    <subcellularLocation>
        <location evidence="1">Cytoplasmic vesicle membrane</location>
    </subcellularLocation>
</comment>
<dbReference type="GO" id="GO:0030659">
    <property type="term" value="C:cytoplasmic vesicle membrane"/>
    <property type="evidence" value="ECO:0007669"/>
    <property type="project" value="UniProtKB-SubCell"/>
</dbReference>
<evidence type="ECO:0000256" key="7">
    <source>
        <dbReference type="SAM" id="MobiDB-lite"/>
    </source>
</evidence>
<dbReference type="GO" id="GO:0043065">
    <property type="term" value="P:positive regulation of apoptotic process"/>
    <property type="evidence" value="ECO:0007669"/>
    <property type="project" value="TreeGrafter"/>
</dbReference>
<dbReference type="InterPro" id="IPR031738">
    <property type="entry name" value="JMY/WHAMM"/>
</dbReference>
<evidence type="ECO:0000256" key="1">
    <source>
        <dbReference type="ARBA" id="ARBA00004156"/>
    </source>
</evidence>
<proteinExistence type="predicted"/>
<evidence type="ECO:0000313" key="9">
    <source>
        <dbReference type="Ensembl" id="ENSHCOP00000025259.1"/>
    </source>
</evidence>
<reference evidence="9" key="1">
    <citation type="submission" date="2025-08" db="UniProtKB">
        <authorList>
            <consortium name="Ensembl"/>
        </authorList>
    </citation>
    <scope>IDENTIFICATION</scope>
</reference>
<dbReference type="OMA" id="CHGLQVY"/>
<organism evidence="9 10">
    <name type="scientific">Hippocampus comes</name>
    <name type="common">Tiger tail seahorse</name>
    <dbReference type="NCBI Taxonomy" id="109280"/>
    <lineage>
        <taxon>Eukaryota</taxon>
        <taxon>Metazoa</taxon>
        <taxon>Chordata</taxon>
        <taxon>Craniata</taxon>
        <taxon>Vertebrata</taxon>
        <taxon>Euteleostomi</taxon>
        <taxon>Actinopterygii</taxon>
        <taxon>Neopterygii</taxon>
        <taxon>Teleostei</taxon>
        <taxon>Neoteleostei</taxon>
        <taxon>Acanthomorphata</taxon>
        <taxon>Syngnathiaria</taxon>
        <taxon>Syngnathiformes</taxon>
        <taxon>Syngnathoidei</taxon>
        <taxon>Syngnathidae</taxon>
        <taxon>Hippocampus</taxon>
    </lineage>
</organism>
<evidence type="ECO:0000256" key="2">
    <source>
        <dbReference type="ARBA" id="ARBA00022490"/>
    </source>
</evidence>
<dbReference type="Ensembl" id="ENSHCOT00000019261.1">
    <property type="protein sequence ID" value="ENSHCOP00000025259.1"/>
    <property type="gene ID" value="ENSHCOG00000015287.1"/>
</dbReference>
<dbReference type="Pfam" id="PF15871">
    <property type="entry name" value="JMY"/>
    <property type="match status" value="2"/>
</dbReference>
<keyword evidence="3" id="KW-0175">Coiled coil</keyword>
<keyword evidence="6" id="KW-0968">Cytoplasmic vesicle</keyword>
<dbReference type="Proteomes" id="UP000264820">
    <property type="component" value="Unplaced"/>
</dbReference>
<dbReference type="GO" id="GO:0003779">
    <property type="term" value="F:actin binding"/>
    <property type="evidence" value="ECO:0007669"/>
    <property type="project" value="UniProtKB-KW"/>
</dbReference>
<feature type="compositionally biased region" description="Pro residues" evidence="7">
    <location>
        <begin position="590"/>
        <end position="601"/>
    </location>
</feature>
<feature type="region of interest" description="Disordered" evidence="7">
    <location>
        <begin position="586"/>
        <end position="643"/>
    </location>
</feature>
<sequence length="745" mass="85952">MSFTMEDNFESGWVAVRPNAFEEKEKHKFVFIVAWNEVEGKFAITCHNRTVQRKSFGDCSWAGLFSFQDLRAIHQQLCSVNSALEPCLPVFPEEPSGMWTVLFGPAEVSETEMDELCSKLQLYLGHALDICGWKILSQVLFTENDDPDEYYESLSELRQCGYEEALLRESKHLQELLDKHRSMDSMVDLLELYEEEDQAYGCLLEASTQLYQYLLQPFRDMRELAMLRRQQIKISMENDYLGPRRIYALQQEDSDWQRKAQEAVLIIQEFTVKYFETTAKAQKGNRMKVDQRKFGKASWTAAVERMERIRYSVAKETLQLQRAREISLEQRKHTLREEVCKGANMSRIFLHARIQALPPQMQSLCSGEDAMTLLDQMESQYYELQLQLYDIQAEILQCEELLLTAQLDSVRRQMTEHQNEVVYYDTFESADDITAEDTAEMEEVHRLQVSVRQLEARRGRITAKRSYLKTRRKTLIRSYRWTFLDLLTACLIETHDTYLYISSQPKYDEEEDERKSSRVRQERQRTLDRLPGFLLPFPKRGRIMQTDSDGERAERSDPTGAQDPARRPPRLSANSFCSPCSLSSLLASPASPPPPPPPLPLLPIREQVSPSGSPGRQKAEEQSVSEERPRSPLGPFHPRFFDRSSPMDEVLASLKRGSFHLKKVEQRAVPPAAQSDDDSNSILAQIRKGVKLRQVPPQERKGQEETAASRDPLTRSIYEALRRIKEASPESDSDEDGPGGPDWES</sequence>
<evidence type="ECO:0000256" key="4">
    <source>
        <dbReference type="ARBA" id="ARBA00023136"/>
    </source>
</evidence>
<feature type="domain" description="WH2" evidence="8">
    <location>
        <begin position="678"/>
        <end position="695"/>
    </location>
</feature>
<keyword evidence="2" id="KW-0963">Cytoplasm</keyword>
<dbReference type="GO" id="GO:0071933">
    <property type="term" value="F:Arp2/3 complex binding"/>
    <property type="evidence" value="ECO:0007669"/>
    <property type="project" value="TreeGrafter"/>
</dbReference>
<dbReference type="AlphaFoldDB" id="A0A3Q2Z3L0"/>
<feature type="compositionally biased region" description="Basic and acidic residues" evidence="7">
    <location>
        <begin position="617"/>
        <end position="630"/>
    </location>
</feature>
<dbReference type="InterPro" id="IPR031808">
    <property type="entry name" value="JMY/WHAMM_N"/>
</dbReference>
<evidence type="ECO:0000259" key="8">
    <source>
        <dbReference type="PROSITE" id="PS51082"/>
    </source>
</evidence>
<keyword evidence="5" id="KW-0009">Actin-binding</keyword>
<dbReference type="PROSITE" id="PS51082">
    <property type="entry name" value="WH2"/>
    <property type="match status" value="1"/>
</dbReference>
<protein>
    <submittedName>
        <fullName evidence="9">Junction mediating and regulatory protein, p53 cofactor</fullName>
    </submittedName>
</protein>
<dbReference type="GO" id="GO:0070060">
    <property type="term" value="P:'de novo' actin filament nucleation"/>
    <property type="evidence" value="ECO:0007669"/>
    <property type="project" value="TreeGrafter"/>
</dbReference>
<dbReference type="InterPro" id="IPR003124">
    <property type="entry name" value="WH2_dom"/>
</dbReference>
<dbReference type="GO" id="GO:0005634">
    <property type="term" value="C:nucleus"/>
    <property type="evidence" value="ECO:0007669"/>
    <property type="project" value="TreeGrafter"/>
</dbReference>
<dbReference type="PANTHER" id="PTHR23330">
    <property type="entry name" value="P300 TRANSCRIPTIONAL COFACTOR JMY-RELATED"/>
    <property type="match status" value="1"/>
</dbReference>
<feature type="region of interest" description="Disordered" evidence="7">
    <location>
        <begin position="505"/>
        <end position="573"/>
    </location>
</feature>
<dbReference type="PANTHER" id="PTHR23330:SF8">
    <property type="entry name" value="JUNCTION-MEDIATING AND -REGULATORY PROTEIN"/>
    <property type="match status" value="1"/>
</dbReference>
<evidence type="ECO:0000313" key="10">
    <source>
        <dbReference type="Proteomes" id="UP000264820"/>
    </source>
</evidence>
<evidence type="ECO:0000256" key="3">
    <source>
        <dbReference type="ARBA" id="ARBA00023054"/>
    </source>
</evidence>
<evidence type="ECO:0000256" key="5">
    <source>
        <dbReference type="ARBA" id="ARBA00023203"/>
    </source>
</evidence>
<feature type="compositionally biased region" description="Basic and acidic residues" evidence="7">
    <location>
        <begin position="513"/>
        <end position="528"/>
    </location>
</feature>
<keyword evidence="10" id="KW-1185">Reference proteome</keyword>
<reference evidence="9" key="2">
    <citation type="submission" date="2025-09" db="UniProtKB">
        <authorList>
            <consortium name="Ensembl"/>
        </authorList>
    </citation>
    <scope>IDENTIFICATION</scope>
</reference>
<keyword evidence="4" id="KW-0472">Membrane</keyword>
<accession>A0A3Q2Z3L0</accession>
<dbReference type="GeneTree" id="ENSGT00510000046704"/>
<evidence type="ECO:0000256" key="6">
    <source>
        <dbReference type="ARBA" id="ARBA00023329"/>
    </source>
</evidence>
<dbReference type="GO" id="GO:0072332">
    <property type="term" value="P:intrinsic apoptotic signaling pathway by p53 class mediator"/>
    <property type="evidence" value="ECO:0007669"/>
    <property type="project" value="TreeGrafter"/>
</dbReference>
<dbReference type="GO" id="GO:0003713">
    <property type="term" value="F:transcription coactivator activity"/>
    <property type="evidence" value="ECO:0007669"/>
    <property type="project" value="TreeGrafter"/>
</dbReference>
<feature type="compositionally biased region" description="Basic and acidic residues" evidence="7">
    <location>
        <begin position="698"/>
        <end position="708"/>
    </location>
</feature>
<feature type="compositionally biased region" description="Acidic residues" evidence="7">
    <location>
        <begin position="729"/>
        <end position="745"/>
    </location>
</feature>
<dbReference type="STRING" id="109280.ENSHCOP00000025259"/>
<dbReference type="Pfam" id="PF15920">
    <property type="entry name" value="WHAMM-JMY_N"/>
    <property type="match status" value="1"/>
</dbReference>
<dbReference type="GO" id="GO:0034314">
    <property type="term" value="P:Arp2/3 complex-mediated actin nucleation"/>
    <property type="evidence" value="ECO:0007669"/>
    <property type="project" value="TreeGrafter"/>
</dbReference>
<feature type="region of interest" description="Disordered" evidence="7">
    <location>
        <begin position="687"/>
        <end position="745"/>
    </location>
</feature>